<dbReference type="GO" id="GO:0006355">
    <property type="term" value="P:regulation of DNA-templated transcription"/>
    <property type="evidence" value="ECO:0007669"/>
    <property type="project" value="InterPro"/>
</dbReference>
<feature type="region of interest" description="Disordered" evidence="11">
    <location>
        <begin position="165"/>
        <end position="201"/>
    </location>
</feature>
<evidence type="ECO:0000256" key="11">
    <source>
        <dbReference type="SAM" id="MobiDB-lite"/>
    </source>
</evidence>
<evidence type="ECO:0000256" key="12">
    <source>
        <dbReference type="SAM" id="Phobius"/>
    </source>
</evidence>
<dbReference type="Gene3D" id="2.170.150.80">
    <property type="entry name" value="NAC domain"/>
    <property type="match status" value="1"/>
</dbReference>
<dbReference type="PROSITE" id="PS51005">
    <property type="entry name" value="NAC"/>
    <property type="match status" value="1"/>
</dbReference>
<dbReference type="Proteomes" id="UP001140949">
    <property type="component" value="Unassembled WGS sequence"/>
</dbReference>
<dbReference type="InterPro" id="IPR003441">
    <property type="entry name" value="NAC-dom"/>
</dbReference>
<keyword evidence="10" id="KW-0539">Nucleus</keyword>
<sequence>MTVVPLEALPLGFRFHPTDEELVNHYLKRKINGRIRSELEVIPEIDVCKCEPWDLPDKSLIRSCDPEWFFFSPKDRKYPKGHRSNRATEAGYWKATGKDRTIRSKASAGSGVIGMKKTLVFHQGRAPKGVRTHWIMHEYRTTEPEFESGEQGGYVLYRLFRKAEEKSPSPNSDEIERSGLSPTPTKSSPDGTQNEGDGLEDIDIPTVLTPISQISPVSDMQEQQSLSTTIEKQPSGITRWLADKADRSTLKPENSGGRHVALDVKGDNDAKGETLVDPLLEALERFCDPQDDPIDAAEFPNISSPMLPYSDHPFFGNTDQESHMRFGQPDYVEQDSMNDFLNSILSNQENYSEASNFQQTSTTEAMHSRSSSELDAEEGLMQGALGFGNPGWCYADTSTFGFPEFNDSGLYQNSSLLPCDSTGPDVYSVDSGADSVQGLLNSVDESTGNKNIFGNGIGLNGTGVELRTRSNRLPSVGHLSATQGSAKRRIIFMSSVRPAATSSTVCESGSDKENYEDTEAAVEVGENEYSCTESGLDSDKEDLQSSTEARKFIFKENEELDDIAKERCLSECLGSWKQEDAAICGNISASAETEEVSCSAISQESEPLTLGDTDEGSRSKVSHESKPLALTETGRAYHSETPHESRPIALADTKEASPAGISDDSEPKLRLRTKPKNEIIESGGLEVPALILERQSSNKSMGNNINMTVFLLVILLVICVGGVELGKVSECVICWWIYMIFISYSSSSVSVRLCKYAS</sequence>
<keyword evidence="4 12" id="KW-1133">Transmembrane helix</keyword>
<dbReference type="AlphaFoldDB" id="A0AAX6FLJ4"/>
<comment type="caution">
    <text evidence="14">The sequence shown here is derived from an EMBL/GenBank/DDBJ whole genome shotgun (WGS) entry which is preliminary data.</text>
</comment>
<dbReference type="Pfam" id="PF02365">
    <property type="entry name" value="NAM"/>
    <property type="match status" value="1"/>
</dbReference>
<keyword evidence="15" id="KW-1185">Reference proteome</keyword>
<evidence type="ECO:0000256" key="4">
    <source>
        <dbReference type="ARBA" id="ARBA00022989"/>
    </source>
</evidence>
<feature type="transmembrane region" description="Helical" evidence="12">
    <location>
        <begin position="704"/>
        <end position="723"/>
    </location>
</feature>
<dbReference type="GO" id="GO:0000976">
    <property type="term" value="F:transcription cis-regulatory region binding"/>
    <property type="evidence" value="ECO:0007669"/>
    <property type="project" value="UniProtKB-ARBA"/>
</dbReference>
<keyword evidence="6" id="KW-0238">DNA-binding</keyword>
<dbReference type="InterPro" id="IPR036093">
    <property type="entry name" value="NAC_dom_sf"/>
</dbReference>
<keyword evidence="3 12" id="KW-0812">Transmembrane</keyword>
<evidence type="ECO:0000256" key="5">
    <source>
        <dbReference type="ARBA" id="ARBA00023015"/>
    </source>
</evidence>
<evidence type="ECO:0000256" key="3">
    <source>
        <dbReference type="ARBA" id="ARBA00022692"/>
    </source>
</evidence>
<evidence type="ECO:0000256" key="10">
    <source>
        <dbReference type="ARBA" id="ARBA00023242"/>
    </source>
</evidence>
<proteinExistence type="predicted"/>
<gene>
    <name evidence="14" type="ORF">M6B38_411750</name>
</gene>
<dbReference type="SUPFAM" id="SSF101941">
    <property type="entry name" value="NAC domain"/>
    <property type="match status" value="1"/>
</dbReference>
<evidence type="ECO:0000256" key="1">
    <source>
        <dbReference type="ARBA" id="ARBA00004123"/>
    </source>
</evidence>
<feature type="domain" description="NAC" evidence="13">
    <location>
        <begin position="9"/>
        <end position="162"/>
    </location>
</feature>
<dbReference type="GO" id="GO:0005634">
    <property type="term" value="C:nucleus"/>
    <property type="evidence" value="ECO:0007669"/>
    <property type="project" value="UniProtKB-SubCell"/>
</dbReference>
<dbReference type="PANTHER" id="PTHR31744">
    <property type="entry name" value="PROTEIN CUP-SHAPED COTYLEDON 2-RELATED"/>
    <property type="match status" value="1"/>
</dbReference>
<reference evidence="14" key="1">
    <citation type="journal article" date="2023" name="GigaByte">
        <title>Genome assembly of the bearded iris, Iris pallida Lam.</title>
        <authorList>
            <person name="Bruccoleri R.E."/>
            <person name="Oakeley E.J."/>
            <person name="Faust A.M.E."/>
            <person name="Altorfer M."/>
            <person name="Dessus-Babus S."/>
            <person name="Burckhardt D."/>
            <person name="Oertli M."/>
            <person name="Naumann U."/>
            <person name="Petersen F."/>
            <person name="Wong J."/>
        </authorList>
    </citation>
    <scope>NUCLEOTIDE SEQUENCE</scope>
    <source>
        <strain evidence="14">GSM-AAB239-AS_SAM_17_03QT</strain>
    </source>
</reference>
<feature type="compositionally biased region" description="Basic and acidic residues" evidence="11">
    <location>
        <begin position="615"/>
        <end position="626"/>
    </location>
</feature>
<protein>
    <submittedName>
        <fullName evidence="14">NAC domain-containing protein 62-like</fullName>
    </submittedName>
</protein>
<accession>A0AAX6FLJ4</accession>
<reference evidence="14" key="2">
    <citation type="submission" date="2023-04" db="EMBL/GenBank/DDBJ databases">
        <authorList>
            <person name="Bruccoleri R.E."/>
            <person name="Oakeley E.J."/>
            <person name="Faust A.-M."/>
            <person name="Dessus-Babus S."/>
            <person name="Altorfer M."/>
            <person name="Burckhardt D."/>
            <person name="Oertli M."/>
            <person name="Naumann U."/>
            <person name="Petersen F."/>
            <person name="Wong J."/>
        </authorList>
    </citation>
    <scope>NUCLEOTIDE SEQUENCE</scope>
    <source>
        <strain evidence="14">GSM-AAB239-AS_SAM_17_03QT</strain>
        <tissue evidence="14">Leaf</tissue>
    </source>
</reference>
<evidence type="ECO:0000256" key="6">
    <source>
        <dbReference type="ARBA" id="ARBA00023125"/>
    </source>
</evidence>
<dbReference type="GO" id="GO:0016020">
    <property type="term" value="C:membrane"/>
    <property type="evidence" value="ECO:0007669"/>
    <property type="project" value="UniProtKB-SubCell"/>
</dbReference>
<organism evidence="14 15">
    <name type="scientific">Iris pallida</name>
    <name type="common">Sweet iris</name>
    <dbReference type="NCBI Taxonomy" id="29817"/>
    <lineage>
        <taxon>Eukaryota</taxon>
        <taxon>Viridiplantae</taxon>
        <taxon>Streptophyta</taxon>
        <taxon>Embryophyta</taxon>
        <taxon>Tracheophyta</taxon>
        <taxon>Spermatophyta</taxon>
        <taxon>Magnoliopsida</taxon>
        <taxon>Liliopsida</taxon>
        <taxon>Asparagales</taxon>
        <taxon>Iridaceae</taxon>
        <taxon>Iridoideae</taxon>
        <taxon>Irideae</taxon>
        <taxon>Iris</taxon>
    </lineage>
</organism>
<evidence type="ECO:0000313" key="14">
    <source>
        <dbReference type="EMBL" id="KAJ6817220.1"/>
    </source>
</evidence>
<evidence type="ECO:0000313" key="15">
    <source>
        <dbReference type="Proteomes" id="UP001140949"/>
    </source>
</evidence>
<feature type="region of interest" description="Disordered" evidence="11">
    <location>
        <begin position="600"/>
        <end position="668"/>
    </location>
</feature>
<dbReference type="FunFam" id="2.170.150.80:FF:000002">
    <property type="entry name" value="Nac domain-containing protein 86"/>
    <property type="match status" value="1"/>
</dbReference>
<evidence type="ECO:0000256" key="8">
    <source>
        <dbReference type="ARBA" id="ARBA00023159"/>
    </source>
</evidence>
<evidence type="ECO:0000259" key="13">
    <source>
        <dbReference type="PROSITE" id="PS51005"/>
    </source>
</evidence>
<keyword evidence="8" id="KW-0010">Activator</keyword>
<comment type="subcellular location">
    <subcellularLocation>
        <location evidence="2">Membrane</location>
        <topology evidence="2">Single-pass membrane protein</topology>
    </subcellularLocation>
    <subcellularLocation>
        <location evidence="1">Nucleus</location>
    </subcellularLocation>
</comment>
<evidence type="ECO:0000256" key="2">
    <source>
        <dbReference type="ARBA" id="ARBA00004167"/>
    </source>
</evidence>
<feature type="transmembrane region" description="Helical" evidence="12">
    <location>
        <begin position="735"/>
        <end position="754"/>
    </location>
</feature>
<keyword evidence="9" id="KW-0804">Transcription</keyword>
<dbReference type="EMBL" id="JANAVB010027997">
    <property type="protein sequence ID" value="KAJ6817220.1"/>
    <property type="molecule type" value="Genomic_DNA"/>
</dbReference>
<feature type="region of interest" description="Disordered" evidence="11">
    <location>
        <begin position="351"/>
        <end position="375"/>
    </location>
</feature>
<feature type="compositionally biased region" description="Polar residues" evidence="11">
    <location>
        <begin position="180"/>
        <end position="195"/>
    </location>
</feature>
<feature type="compositionally biased region" description="Basic and acidic residues" evidence="11">
    <location>
        <begin position="635"/>
        <end position="646"/>
    </location>
</feature>
<evidence type="ECO:0000256" key="9">
    <source>
        <dbReference type="ARBA" id="ARBA00023163"/>
    </source>
</evidence>
<feature type="compositionally biased region" description="Polar residues" evidence="11">
    <location>
        <begin position="351"/>
        <end position="365"/>
    </location>
</feature>
<evidence type="ECO:0000256" key="7">
    <source>
        <dbReference type="ARBA" id="ARBA00023136"/>
    </source>
</evidence>
<keyword evidence="5" id="KW-0805">Transcription regulation</keyword>
<name>A0AAX6FLJ4_IRIPA</name>
<dbReference type="PANTHER" id="PTHR31744:SF216">
    <property type="entry name" value="NAC TRANSCRIPTION FACTOR"/>
    <property type="match status" value="1"/>
</dbReference>
<keyword evidence="7 12" id="KW-0472">Membrane</keyword>